<reference evidence="1 2" key="1">
    <citation type="journal article" date="2014" name="Nat. Commun.">
        <title>Klebsormidium flaccidum genome reveals primary factors for plant terrestrial adaptation.</title>
        <authorList>
            <person name="Hori K."/>
            <person name="Maruyama F."/>
            <person name="Fujisawa T."/>
            <person name="Togashi T."/>
            <person name="Yamamoto N."/>
            <person name="Seo M."/>
            <person name="Sato S."/>
            <person name="Yamada T."/>
            <person name="Mori H."/>
            <person name="Tajima N."/>
            <person name="Moriyama T."/>
            <person name="Ikeuchi M."/>
            <person name="Watanabe M."/>
            <person name="Wada H."/>
            <person name="Kobayashi K."/>
            <person name="Saito M."/>
            <person name="Masuda T."/>
            <person name="Sasaki-Sekimoto Y."/>
            <person name="Mashiguchi K."/>
            <person name="Awai K."/>
            <person name="Shimojima M."/>
            <person name="Masuda S."/>
            <person name="Iwai M."/>
            <person name="Nobusawa T."/>
            <person name="Narise T."/>
            <person name="Kondo S."/>
            <person name="Saito H."/>
            <person name="Sato R."/>
            <person name="Murakawa M."/>
            <person name="Ihara Y."/>
            <person name="Oshima-Yamada Y."/>
            <person name="Ohtaka K."/>
            <person name="Satoh M."/>
            <person name="Sonobe K."/>
            <person name="Ishii M."/>
            <person name="Ohtani R."/>
            <person name="Kanamori-Sato M."/>
            <person name="Honoki R."/>
            <person name="Miyazaki D."/>
            <person name="Mochizuki H."/>
            <person name="Umetsu J."/>
            <person name="Higashi K."/>
            <person name="Shibata D."/>
            <person name="Kamiya Y."/>
            <person name="Sato N."/>
            <person name="Nakamura Y."/>
            <person name="Tabata S."/>
            <person name="Ida S."/>
            <person name="Kurokawa K."/>
            <person name="Ohta H."/>
        </authorList>
    </citation>
    <scope>NUCLEOTIDE SEQUENCE [LARGE SCALE GENOMIC DNA]</scope>
    <source>
        <strain evidence="1 2">NIES-2285</strain>
    </source>
</reference>
<dbReference type="OrthoDB" id="2993351at2759"/>
<evidence type="ECO:0000313" key="1">
    <source>
        <dbReference type="EMBL" id="GAQ92839.1"/>
    </source>
</evidence>
<dbReference type="PANTHER" id="PTHR40780">
    <property type="entry name" value="DUF3669 DOMAIN-CONTAINING PROTEIN"/>
    <property type="match status" value="1"/>
</dbReference>
<sequence>MVPHILTLAREIRLPIAFQPKSLLILVDTKRPVGYYKNCADFRTAMHLKGDLDEVKNDACMYVMERVWPVPPPLMDIVREAFFPEAFKDNEQSFVSRLYLGKQCAKTRRFFNPLNFPLDVKRLAALNVPVSTAKIAHDMGAMLARIHFSARNDGRDIEFVQGGDAFNPLAVPAFYCFDFNQVRP</sequence>
<evidence type="ECO:0000313" key="2">
    <source>
        <dbReference type="Proteomes" id="UP000054558"/>
    </source>
</evidence>
<name>A0A1Y1ITF2_KLENI</name>
<dbReference type="AlphaFoldDB" id="A0A1Y1ITF2"/>
<dbReference type="PANTHER" id="PTHR40780:SF2">
    <property type="entry name" value="DUF3669 DOMAIN-CONTAINING PROTEIN"/>
    <property type="match status" value="1"/>
</dbReference>
<accession>A0A1Y1ITF2</accession>
<dbReference type="STRING" id="105231.A0A1Y1ITF2"/>
<dbReference type="Proteomes" id="UP000054558">
    <property type="component" value="Unassembled WGS sequence"/>
</dbReference>
<evidence type="ECO:0008006" key="3">
    <source>
        <dbReference type="Google" id="ProtNLM"/>
    </source>
</evidence>
<protein>
    <recommendedName>
        <fullName evidence="3">DUF3669 domain-containing protein</fullName>
    </recommendedName>
</protein>
<dbReference type="EMBL" id="DF238112">
    <property type="protein sequence ID" value="GAQ92839.1"/>
    <property type="molecule type" value="Genomic_DNA"/>
</dbReference>
<organism evidence="1 2">
    <name type="scientific">Klebsormidium nitens</name>
    <name type="common">Green alga</name>
    <name type="synonym">Ulothrix nitens</name>
    <dbReference type="NCBI Taxonomy" id="105231"/>
    <lineage>
        <taxon>Eukaryota</taxon>
        <taxon>Viridiplantae</taxon>
        <taxon>Streptophyta</taxon>
        <taxon>Klebsormidiophyceae</taxon>
        <taxon>Klebsormidiales</taxon>
        <taxon>Klebsormidiaceae</taxon>
        <taxon>Klebsormidium</taxon>
    </lineage>
</organism>
<proteinExistence type="predicted"/>
<keyword evidence="2" id="KW-1185">Reference proteome</keyword>
<gene>
    <name evidence="1" type="ORF">KFL_011630010</name>
</gene>